<dbReference type="AlphaFoldDB" id="A0A7V8FI15"/>
<sequence>MERAVMRPAAGRAPRQAHLLQAWLWLRRMAPAQWLLLVLCLLALGSGILALQWRQQLAATTAQQDGLQLRIRQLDLRMRAHPPAAALANASAAPGHMARFQAVLSEREVLGPSLETLFALADANGLQLQQADYQYSRDSASGIYQCQIPLPMKGDYASIWAFVVDVLQSLPFAALQDISFRRNSIADATPQAQLRMTLYMHRLDTP</sequence>
<name>A0A7V8FI15_STEMA</name>
<proteinExistence type="predicted"/>
<reference evidence="2" key="1">
    <citation type="journal article" date="2020" name="MBio">
        <title>Horizontal gene transfer to a defensive symbiont with a reduced genome amongst a multipartite beetle microbiome.</title>
        <authorList>
            <person name="Waterworth S.C."/>
            <person name="Florez L.V."/>
            <person name="Rees E.R."/>
            <person name="Hertweck C."/>
            <person name="Kaltenpoth M."/>
            <person name="Kwan J.C."/>
        </authorList>
    </citation>
    <scope>NUCLEOTIDE SEQUENCE [LARGE SCALE GENOMIC DNA]</scope>
</reference>
<organism evidence="1 2">
    <name type="scientific">Stenotrophomonas maltophilia</name>
    <name type="common">Pseudomonas maltophilia</name>
    <name type="synonym">Xanthomonas maltophilia</name>
    <dbReference type="NCBI Taxonomy" id="40324"/>
    <lineage>
        <taxon>Bacteria</taxon>
        <taxon>Pseudomonadati</taxon>
        <taxon>Pseudomonadota</taxon>
        <taxon>Gammaproteobacteria</taxon>
        <taxon>Lysobacterales</taxon>
        <taxon>Lysobacteraceae</taxon>
        <taxon>Stenotrophomonas</taxon>
        <taxon>Stenotrophomonas maltophilia group</taxon>
    </lineage>
</organism>
<evidence type="ECO:0008006" key="3">
    <source>
        <dbReference type="Google" id="ProtNLM"/>
    </source>
</evidence>
<protein>
    <recommendedName>
        <fullName evidence="3">Pilus assembly protein PilO</fullName>
    </recommendedName>
</protein>
<dbReference type="Proteomes" id="UP000487117">
    <property type="component" value="Unassembled WGS sequence"/>
</dbReference>
<evidence type="ECO:0000313" key="1">
    <source>
        <dbReference type="EMBL" id="KAF1016127.1"/>
    </source>
</evidence>
<evidence type="ECO:0000313" key="2">
    <source>
        <dbReference type="Proteomes" id="UP000487117"/>
    </source>
</evidence>
<comment type="caution">
    <text evidence="1">The sequence shown here is derived from an EMBL/GenBank/DDBJ whole genome shotgun (WGS) entry which is preliminary data.</text>
</comment>
<accession>A0A7V8FI15</accession>
<dbReference type="EMBL" id="WNDS01000002">
    <property type="protein sequence ID" value="KAF1016127.1"/>
    <property type="molecule type" value="Genomic_DNA"/>
</dbReference>
<gene>
    <name evidence="1" type="ORF">GAK31_01611</name>
</gene>